<feature type="region of interest" description="Disordered" evidence="1">
    <location>
        <begin position="409"/>
        <end position="440"/>
    </location>
</feature>
<reference evidence="2" key="1">
    <citation type="submission" date="2021-07" db="EMBL/GenBank/DDBJ databases">
        <authorList>
            <person name="Durling M."/>
        </authorList>
    </citation>
    <scope>NUCLEOTIDE SEQUENCE</scope>
</reference>
<feature type="compositionally biased region" description="Polar residues" evidence="1">
    <location>
        <begin position="506"/>
        <end position="531"/>
    </location>
</feature>
<feature type="compositionally biased region" description="Polar residues" evidence="1">
    <location>
        <begin position="197"/>
        <end position="214"/>
    </location>
</feature>
<feature type="compositionally biased region" description="Polar residues" evidence="1">
    <location>
        <begin position="704"/>
        <end position="719"/>
    </location>
</feature>
<accession>A0A9N9L6I4</accession>
<dbReference type="AlphaFoldDB" id="A0A9N9L6I4"/>
<feature type="compositionally biased region" description="Basic and acidic residues" evidence="1">
    <location>
        <begin position="42"/>
        <end position="51"/>
    </location>
</feature>
<feature type="region of interest" description="Disordered" evidence="1">
    <location>
        <begin position="335"/>
        <end position="384"/>
    </location>
</feature>
<comment type="caution">
    <text evidence="2">The sequence shown here is derived from an EMBL/GenBank/DDBJ whole genome shotgun (WGS) entry which is preliminary data.</text>
</comment>
<dbReference type="Proteomes" id="UP000696280">
    <property type="component" value="Unassembled WGS sequence"/>
</dbReference>
<dbReference type="OrthoDB" id="4590776at2759"/>
<feature type="region of interest" description="Disordered" evidence="1">
    <location>
        <begin position="481"/>
        <end position="631"/>
    </location>
</feature>
<organism evidence="2 3">
    <name type="scientific">Hymenoscyphus fraxineus</name>
    <dbReference type="NCBI Taxonomy" id="746836"/>
    <lineage>
        <taxon>Eukaryota</taxon>
        <taxon>Fungi</taxon>
        <taxon>Dikarya</taxon>
        <taxon>Ascomycota</taxon>
        <taxon>Pezizomycotina</taxon>
        <taxon>Leotiomycetes</taxon>
        <taxon>Helotiales</taxon>
        <taxon>Helotiaceae</taxon>
        <taxon>Hymenoscyphus</taxon>
    </lineage>
</organism>
<feature type="compositionally biased region" description="Acidic residues" evidence="1">
    <location>
        <begin position="123"/>
        <end position="154"/>
    </location>
</feature>
<gene>
    <name evidence="2" type="ORF">HYFRA_00013212</name>
</gene>
<feature type="region of interest" description="Disordered" evidence="1">
    <location>
        <begin position="253"/>
        <end position="281"/>
    </location>
</feature>
<feature type="compositionally biased region" description="Polar residues" evidence="1">
    <location>
        <begin position="335"/>
        <end position="376"/>
    </location>
</feature>
<feature type="region of interest" description="Disordered" evidence="1">
    <location>
        <begin position="77"/>
        <end position="174"/>
    </location>
</feature>
<name>A0A9N9L6I4_9HELO</name>
<proteinExistence type="predicted"/>
<sequence length="738" mass="81394">MPPVQRTFQLVPEVAKPMSRPPMTSKAAKKAYMKANQGPKVSRAEQRRLDREAVERMNKEYEKEKAAAKAKAVREKKAAKALAEKEERRRKGIPEPSRFFRASQPTISRFIRPGSKRTREEMENVDDDGEAEDTPAEEEAFETILEESNMEESEEPKGGDAPVGKSVGSLANMEPPAKKVAMTVEIESEDEFGDFPSLSQTDILQKVDSPSVSFNEDDAVSNPVQKEPSESGSDDFPTLSQCEILEKGNLPPGAIAISRSCTPNAGKPSRSPSPEKVTQEKSKLITKSNLCGQVLFTESQLLVDMAQTQILPKLSENGARSDGLKSVENMQQPAISLDSTPKSINASAPLNTVNDQKTYTSPAITYPPKQSSTPRTANMPPPKFLPPRHPLHGRSVNSMPPPALPKLNQAKSVSSLAPTSRFSARNTPVRGYRSPAPNLPPTPTQAFLENNLDDFFPSPSQEIRELLDDVDDLPSNTQIAQELSPVKQASKDSNDPFKEPLPTPEFVTSSRDMIQLNTPSRPPNQTINPRRNSALPGKYSKDLNQPHPRSPLVKENIMKPPPVPSKRMEWTPRPQNANTTAPAPDTRPPPTNEQIKSHPHPQTNSSSPKPPPIPPKTPLSPPPKRRFFEEKEEDLLHGALWESRLEARALEKARQQAESQTSARQKAQARQGGGLLQRAVREAEARQEQQQQQQAAQNKAAKESPSQNKRTLQRTSSATDYGDDEFSGCSQELLALCC</sequence>
<feature type="compositionally biased region" description="Polar residues" evidence="1">
    <location>
        <begin position="409"/>
        <end position="426"/>
    </location>
</feature>
<feature type="compositionally biased region" description="Basic and acidic residues" evidence="1">
    <location>
        <begin position="77"/>
        <end position="93"/>
    </location>
</feature>
<feature type="compositionally biased region" description="Low complexity" evidence="1">
    <location>
        <begin position="688"/>
        <end position="697"/>
    </location>
</feature>
<evidence type="ECO:0000313" key="2">
    <source>
        <dbReference type="EMBL" id="CAG8960024.1"/>
    </source>
</evidence>
<feature type="compositionally biased region" description="Basic and acidic residues" evidence="1">
    <location>
        <begin position="489"/>
        <end position="498"/>
    </location>
</feature>
<protein>
    <submittedName>
        <fullName evidence="2">Uncharacterized protein</fullName>
    </submittedName>
</protein>
<evidence type="ECO:0000313" key="3">
    <source>
        <dbReference type="Proteomes" id="UP000696280"/>
    </source>
</evidence>
<feature type="compositionally biased region" description="Polar residues" evidence="1">
    <location>
        <begin position="656"/>
        <end position="665"/>
    </location>
</feature>
<feature type="region of interest" description="Disordered" evidence="1">
    <location>
        <begin position="32"/>
        <end position="51"/>
    </location>
</feature>
<feature type="compositionally biased region" description="Pro residues" evidence="1">
    <location>
        <begin position="608"/>
        <end position="622"/>
    </location>
</feature>
<feature type="region of interest" description="Disordered" evidence="1">
    <location>
        <begin position="191"/>
        <end position="237"/>
    </location>
</feature>
<feature type="compositionally biased region" description="Low complexity" evidence="1">
    <location>
        <begin position="571"/>
        <end position="584"/>
    </location>
</feature>
<keyword evidence="3" id="KW-1185">Reference proteome</keyword>
<dbReference type="EMBL" id="CAJVRL010000095">
    <property type="protein sequence ID" value="CAG8960024.1"/>
    <property type="molecule type" value="Genomic_DNA"/>
</dbReference>
<evidence type="ECO:0000256" key="1">
    <source>
        <dbReference type="SAM" id="MobiDB-lite"/>
    </source>
</evidence>
<feature type="region of interest" description="Disordered" evidence="1">
    <location>
        <begin position="649"/>
        <end position="726"/>
    </location>
</feature>